<proteinExistence type="predicted"/>
<gene>
    <name evidence="1" type="ORF">METZ01_LOCUS21903</name>
</gene>
<accession>A0A381PSR3</accession>
<organism evidence="1">
    <name type="scientific">marine metagenome</name>
    <dbReference type="NCBI Taxonomy" id="408172"/>
    <lineage>
        <taxon>unclassified sequences</taxon>
        <taxon>metagenomes</taxon>
        <taxon>ecological metagenomes</taxon>
    </lineage>
</organism>
<reference evidence="1" key="1">
    <citation type="submission" date="2018-05" db="EMBL/GenBank/DDBJ databases">
        <authorList>
            <person name="Lanie J.A."/>
            <person name="Ng W.-L."/>
            <person name="Kazmierczak K.M."/>
            <person name="Andrzejewski T.M."/>
            <person name="Davidsen T.M."/>
            <person name="Wayne K.J."/>
            <person name="Tettelin H."/>
            <person name="Glass J.I."/>
            <person name="Rusch D."/>
            <person name="Podicherti R."/>
            <person name="Tsui H.-C.T."/>
            <person name="Winkler M.E."/>
        </authorList>
    </citation>
    <scope>NUCLEOTIDE SEQUENCE</scope>
</reference>
<protein>
    <submittedName>
        <fullName evidence="1">Uncharacterized protein</fullName>
    </submittedName>
</protein>
<dbReference type="EMBL" id="UINC01001050">
    <property type="protein sequence ID" value="SUZ69049.1"/>
    <property type="molecule type" value="Genomic_DNA"/>
</dbReference>
<name>A0A381PSR3_9ZZZZ</name>
<sequence>MADGRDGPSVYVDNQARRLVEDPVVLFVFTLEKLWCYLGFGDKASKPPESA</sequence>
<dbReference type="AlphaFoldDB" id="A0A381PSR3"/>
<evidence type="ECO:0000313" key="1">
    <source>
        <dbReference type="EMBL" id="SUZ69049.1"/>
    </source>
</evidence>